<dbReference type="PROSITE" id="PS51471">
    <property type="entry name" value="FE2OG_OXY"/>
    <property type="match status" value="1"/>
</dbReference>
<dbReference type="PANTHER" id="PTHR47990">
    <property type="entry name" value="2-OXOGLUTARATE (2OG) AND FE(II)-DEPENDENT OXYGENASE SUPERFAMILY PROTEIN-RELATED"/>
    <property type="match status" value="1"/>
</dbReference>
<evidence type="ECO:0000313" key="12">
    <source>
        <dbReference type="Proteomes" id="UP000271631"/>
    </source>
</evidence>
<comment type="catalytic activity">
    <reaction evidence="8">
        <text>2-oxoglutarate + O2 + 2 H(+) = ethene + 3 CO2 + H2O</text>
        <dbReference type="Rhea" id="RHEA:31523"/>
        <dbReference type="ChEBI" id="CHEBI:15377"/>
        <dbReference type="ChEBI" id="CHEBI:15378"/>
        <dbReference type="ChEBI" id="CHEBI:15379"/>
        <dbReference type="ChEBI" id="CHEBI:16526"/>
        <dbReference type="ChEBI" id="CHEBI:16810"/>
        <dbReference type="ChEBI" id="CHEBI:18153"/>
        <dbReference type="EC" id="1.13.12.19"/>
    </reaction>
</comment>
<dbReference type="Proteomes" id="UP000271631">
    <property type="component" value="Unassembled WGS sequence"/>
</dbReference>
<keyword evidence="5" id="KW-0266">Ethylene biosynthesis</keyword>
<dbReference type="EC" id="1.14.20.7" evidence="2"/>
<sequence>MGQEAPACDLPFTGPNLLPGEGQAPDFAKSMLALQQEVLGRVVPALLRGLALSLRLDHDFFQAFFSNSVLIQRALYYPPSGSGADKRTDNGMFTLLFQEPRDACALSALSQGRWIDVPCRANEVVVNLDDMLMKWSNGLFASTPHQVIHRASSARVSLPFFVYPDIDAVDSTTASIEQAAHTIETFLRRQRVWG</sequence>
<accession>A0A0N0WVL2</accession>
<dbReference type="InterPro" id="IPR027443">
    <property type="entry name" value="IPNS-like_sf"/>
</dbReference>
<comment type="pathway">
    <text evidence="1">Alkene biosynthesis; ethylene biosynthesis via 2-oxoglutarate.</text>
</comment>
<evidence type="ECO:0000256" key="1">
    <source>
        <dbReference type="ARBA" id="ARBA00004767"/>
    </source>
</evidence>
<evidence type="ECO:0000259" key="10">
    <source>
        <dbReference type="PROSITE" id="PS51471"/>
    </source>
</evidence>
<dbReference type="Gene3D" id="2.60.120.330">
    <property type="entry name" value="B-lactam Antibiotic, Isopenicillin N Synthase, Chain"/>
    <property type="match status" value="1"/>
</dbReference>
<dbReference type="InterPro" id="IPR050231">
    <property type="entry name" value="Iron_ascorbate_oxido_reductase"/>
</dbReference>
<dbReference type="EC" id="1.13.12.19" evidence="3"/>
<evidence type="ECO:0000313" key="11">
    <source>
        <dbReference type="EMBL" id="RMV26604.1"/>
    </source>
</evidence>
<dbReference type="GO" id="GO:0009693">
    <property type="term" value="P:ethylene biosynthetic process"/>
    <property type="evidence" value="ECO:0007669"/>
    <property type="project" value="UniProtKB-KW"/>
</dbReference>
<evidence type="ECO:0000256" key="9">
    <source>
        <dbReference type="ARBA" id="ARBA00049359"/>
    </source>
</evidence>
<evidence type="ECO:0000256" key="2">
    <source>
        <dbReference type="ARBA" id="ARBA00012293"/>
    </source>
</evidence>
<evidence type="ECO:0000256" key="8">
    <source>
        <dbReference type="ARBA" id="ARBA00047725"/>
    </source>
</evidence>
<comment type="caution">
    <text evidence="11">The sequence shown here is derived from an EMBL/GenBank/DDBJ whole genome shotgun (WGS) entry which is preliminary data.</text>
</comment>
<evidence type="ECO:0000256" key="5">
    <source>
        <dbReference type="ARBA" id="ARBA00022666"/>
    </source>
</evidence>
<dbReference type="SUPFAM" id="SSF51197">
    <property type="entry name" value="Clavaminate synthase-like"/>
    <property type="match status" value="1"/>
</dbReference>
<dbReference type="InterPro" id="IPR044861">
    <property type="entry name" value="IPNS-like_FE2OG_OXY"/>
</dbReference>
<evidence type="ECO:0000256" key="3">
    <source>
        <dbReference type="ARBA" id="ARBA00012531"/>
    </source>
</evidence>
<evidence type="ECO:0000256" key="4">
    <source>
        <dbReference type="ARBA" id="ARBA00019045"/>
    </source>
</evidence>
<evidence type="ECO:0000256" key="7">
    <source>
        <dbReference type="ARBA" id="ARBA00031282"/>
    </source>
</evidence>
<dbReference type="GO" id="GO:0102276">
    <property type="term" value="F:2-oxoglutarate oxygenase/decarboxylase (ethylene-forming) activity"/>
    <property type="evidence" value="ECO:0007669"/>
    <property type="project" value="UniProtKB-EC"/>
</dbReference>
<name>A0A0N0WVL2_PSEYM</name>
<gene>
    <name evidence="11" type="ORF">ALP13_02166</name>
</gene>
<dbReference type="Pfam" id="PF03171">
    <property type="entry name" value="2OG-FeII_Oxy"/>
    <property type="match status" value="1"/>
</dbReference>
<dbReference type="AlphaFoldDB" id="A0A0N0WVL2"/>
<dbReference type="EMBL" id="RBUQ01000387">
    <property type="protein sequence ID" value="RMV26604.1"/>
    <property type="molecule type" value="Genomic_DNA"/>
</dbReference>
<organism evidence="11 12">
    <name type="scientific">Pseudomonas syringae pv. maculicola</name>
    <dbReference type="NCBI Taxonomy" id="59511"/>
    <lineage>
        <taxon>Bacteria</taxon>
        <taxon>Pseudomonadati</taxon>
        <taxon>Pseudomonadota</taxon>
        <taxon>Gammaproteobacteria</taxon>
        <taxon>Pseudomonadales</taxon>
        <taxon>Pseudomonadaceae</taxon>
        <taxon>Pseudomonas</taxon>
    </lineage>
</organism>
<feature type="domain" description="Fe2OG dioxygenase" evidence="10">
    <location>
        <begin position="65"/>
        <end position="164"/>
    </location>
</feature>
<evidence type="ECO:0000256" key="6">
    <source>
        <dbReference type="ARBA" id="ARBA00031011"/>
    </source>
</evidence>
<dbReference type="InterPro" id="IPR005123">
    <property type="entry name" value="Oxoglu/Fe-dep_dioxygenase_dom"/>
</dbReference>
<comment type="catalytic activity">
    <reaction evidence="9">
        <text>L-arginine + 2-oxoglutarate + O2 = guanidine + L-glutamate 5-semialdehyde + succinate + CO2</text>
        <dbReference type="Rhea" id="RHEA:31535"/>
        <dbReference type="ChEBI" id="CHEBI:15379"/>
        <dbReference type="ChEBI" id="CHEBI:16526"/>
        <dbReference type="ChEBI" id="CHEBI:16810"/>
        <dbReference type="ChEBI" id="CHEBI:30031"/>
        <dbReference type="ChEBI" id="CHEBI:30087"/>
        <dbReference type="ChEBI" id="CHEBI:32682"/>
        <dbReference type="ChEBI" id="CHEBI:58066"/>
        <dbReference type="EC" id="1.14.20.7"/>
    </reaction>
</comment>
<reference evidence="11 12" key="1">
    <citation type="submission" date="2018-08" db="EMBL/GenBank/DDBJ databases">
        <title>Recombination of ecologically and evolutionarily significant loci maintains genetic cohesion in the Pseudomonas syringae species complex.</title>
        <authorList>
            <person name="Dillon M."/>
            <person name="Thakur S."/>
            <person name="Almeida R.N.D."/>
            <person name="Weir B.S."/>
            <person name="Guttman D.S."/>
        </authorList>
    </citation>
    <scope>NUCLEOTIDE SEQUENCE [LARGE SCALE GENOMIC DNA]</scope>
    <source>
        <strain evidence="11 12">ICMP 11281</strain>
    </source>
</reference>
<proteinExistence type="predicted"/>
<protein>
    <recommendedName>
        <fullName evidence="4">2-oxoglutarate-dependent ethylene/succinate-forming enzyme</fullName>
        <ecNumber evidence="3">1.13.12.19</ecNumber>
        <ecNumber evidence="2">1.14.20.7</ecNumber>
    </recommendedName>
    <alternativeName>
        <fullName evidence="6">2-oxoglutarate dioxygenase (ethylene-forming)</fullName>
    </alternativeName>
    <alternativeName>
        <fullName evidence="7">2-oxoglutarate/L-arginine monooxygenase/decarboxylase (succinate-forming)</fullName>
    </alternativeName>
</protein>